<dbReference type="PANTHER" id="PTHR30032">
    <property type="entry name" value="N-ACETYLMURAMOYL-L-ALANINE AMIDASE-RELATED"/>
    <property type="match status" value="1"/>
</dbReference>
<dbReference type="PANTHER" id="PTHR30032:SF4">
    <property type="entry name" value="AMIDASE ENHANCER"/>
    <property type="match status" value="1"/>
</dbReference>
<dbReference type="EMBL" id="MSZX01000008">
    <property type="protein sequence ID" value="OPA75821.1"/>
    <property type="molecule type" value="Genomic_DNA"/>
</dbReference>
<evidence type="ECO:0000259" key="1">
    <source>
        <dbReference type="Pfam" id="PF08486"/>
    </source>
</evidence>
<organism evidence="2 3">
    <name type="scientific">Paenibacillus selenitireducens</name>
    <dbReference type="NCBI Taxonomy" id="1324314"/>
    <lineage>
        <taxon>Bacteria</taxon>
        <taxon>Bacillati</taxon>
        <taxon>Bacillota</taxon>
        <taxon>Bacilli</taxon>
        <taxon>Bacillales</taxon>
        <taxon>Paenibacillaceae</taxon>
        <taxon>Paenibacillus</taxon>
    </lineage>
</organism>
<proteinExistence type="predicted"/>
<dbReference type="GO" id="GO:0030435">
    <property type="term" value="P:sporulation resulting in formation of a cellular spore"/>
    <property type="evidence" value="ECO:0007669"/>
    <property type="project" value="InterPro"/>
</dbReference>
<dbReference type="InterPro" id="IPR013486">
    <property type="entry name" value="SpoIID/LytB"/>
</dbReference>
<feature type="domain" description="Sporulation stage II protein D amidase enhancer LytB N-terminal" evidence="1">
    <location>
        <begin position="49"/>
        <end position="150"/>
    </location>
</feature>
<keyword evidence="3" id="KW-1185">Reference proteome</keyword>
<gene>
    <name evidence="2" type="ORF">BVG16_20430</name>
</gene>
<protein>
    <submittedName>
        <fullName evidence="2">Stage II sporulation protein D</fullName>
    </submittedName>
</protein>
<name>A0A1T2X7F5_9BACL</name>
<accession>A0A1T2X7F5</accession>
<dbReference type="InterPro" id="IPR051922">
    <property type="entry name" value="Bact_Sporulation_Assoc"/>
</dbReference>
<evidence type="ECO:0000313" key="2">
    <source>
        <dbReference type="EMBL" id="OPA75821.1"/>
    </source>
</evidence>
<comment type="caution">
    <text evidence="2">The sequence shown here is derived from an EMBL/GenBank/DDBJ whole genome shotgun (WGS) entry which is preliminary data.</text>
</comment>
<dbReference type="NCBIfam" id="TIGR02870">
    <property type="entry name" value="spore_II_D"/>
    <property type="match status" value="1"/>
</dbReference>
<reference evidence="2 3" key="1">
    <citation type="submission" date="2017-01" db="EMBL/GenBank/DDBJ databases">
        <title>Genome analysis of Paenibacillus selenitrireducens ES3-24.</title>
        <authorList>
            <person name="Xu D."/>
            <person name="Yao R."/>
            <person name="Zheng S."/>
        </authorList>
    </citation>
    <scope>NUCLEOTIDE SEQUENCE [LARGE SCALE GENOMIC DNA]</scope>
    <source>
        <strain evidence="2 3">ES3-24</strain>
    </source>
</reference>
<sequence>MCMLIPALLVQRQHPVTDELIVRQPKPAPAPPMQEAVPREPLVHVYLTGEQAVEKVTLEQYVRGVVAAEMPTEFEMEALKAQAIAARTFIVRRLAHHDTSGVPVKGAEVTDTVAHQVYMSIDNLTNPKNKEKLARVTQAVNETRGMILTYKGEPIEASFFSTSNGYTENSEDYWTNRIPYLRSVASPWDESIAPHFMDTVSMPLTQFMNLLNISPPAIPASASVVKKQQVLANAAEPRILSTTTGHRIKLIRIRGKNYSGREIREKLGLRSSEFTWRIHKGQIDITTYGNGHGVGMSQWGANGMAKEGATAEAIVKHYYTGVSLEQVNDVLKLE</sequence>
<dbReference type="Pfam" id="PF08486">
    <property type="entry name" value="SpoIID"/>
    <property type="match status" value="1"/>
</dbReference>
<evidence type="ECO:0000313" key="3">
    <source>
        <dbReference type="Proteomes" id="UP000190188"/>
    </source>
</evidence>
<dbReference type="AlphaFoldDB" id="A0A1T2X7F5"/>
<dbReference type="InterPro" id="IPR013693">
    <property type="entry name" value="SpoIID/LytB_N"/>
</dbReference>
<dbReference type="NCBIfam" id="TIGR02669">
    <property type="entry name" value="SpoIID_LytB"/>
    <property type="match status" value="1"/>
</dbReference>
<dbReference type="GO" id="GO:0030288">
    <property type="term" value="C:outer membrane-bounded periplasmic space"/>
    <property type="evidence" value="ECO:0007669"/>
    <property type="project" value="TreeGrafter"/>
</dbReference>
<dbReference type="STRING" id="1324314.BVG16_20430"/>
<dbReference type="Proteomes" id="UP000190188">
    <property type="component" value="Unassembled WGS sequence"/>
</dbReference>
<dbReference type="InterPro" id="IPR014225">
    <property type="entry name" value="Spore_II_D_firmicutes"/>
</dbReference>